<feature type="domain" description="HTH cro/C1-type" evidence="4">
    <location>
        <begin position="10"/>
        <end position="65"/>
    </location>
</feature>
<dbReference type="GO" id="GO:0003677">
    <property type="term" value="F:DNA binding"/>
    <property type="evidence" value="ECO:0007669"/>
    <property type="project" value="UniProtKB-KW"/>
</dbReference>
<dbReference type="RefSeq" id="WP_135057913.1">
    <property type="nucleotide sequence ID" value="NZ_JADGLC010000023.1"/>
</dbReference>
<dbReference type="AlphaFoldDB" id="A0A4Y9JVN1"/>
<dbReference type="InterPro" id="IPR039418">
    <property type="entry name" value="LexA-like"/>
</dbReference>
<dbReference type="SUPFAM" id="SSF51306">
    <property type="entry name" value="LexA/Signal peptidase"/>
    <property type="match status" value="1"/>
</dbReference>
<evidence type="ECO:0000313" key="6">
    <source>
        <dbReference type="Proteomes" id="UP000297396"/>
    </source>
</evidence>
<dbReference type="InterPro" id="IPR036286">
    <property type="entry name" value="LexA/Signal_pep-like_sf"/>
</dbReference>
<dbReference type="PANTHER" id="PTHR40661:SF3">
    <property type="entry name" value="FELS-1 PROPHAGE TRANSCRIPTIONAL REGULATOR"/>
    <property type="match status" value="1"/>
</dbReference>
<dbReference type="CDD" id="cd00093">
    <property type="entry name" value="HTH_XRE"/>
    <property type="match status" value="1"/>
</dbReference>
<dbReference type="OrthoDB" id="9791537at2"/>
<gene>
    <name evidence="5" type="ORF">E4T80_09755</name>
</gene>
<evidence type="ECO:0000256" key="2">
    <source>
        <dbReference type="ARBA" id="ARBA00023125"/>
    </source>
</evidence>
<dbReference type="InterPro" id="IPR015927">
    <property type="entry name" value="Peptidase_S24_S26A/B/C"/>
</dbReference>
<dbReference type="PANTHER" id="PTHR40661">
    <property type="match status" value="1"/>
</dbReference>
<keyword evidence="1" id="KW-0805">Transcription regulation</keyword>
<evidence type="ECO:0000313" key="5">
    <source>
        <dbReference type="EMBL" id="TFV08565.1"/>
    </source>
</evidence>
<dbReference type="Proteomes" id="UP000297396">
    <property type="component" value="Unassembled WGS sequence"/>
</dbReference>
<comment type="caution">
    <text evidence="5">The sequence shown here is derived from an EMBL/GenBank/DDBJ whole genome shotgun (WGS) entry which is preliminary data.</text>
</comment>
<dbReference type="Gene3D" id="2.10.109.10">
    <property type="entry name" value="Umud Fragment, subunit A"/>
    <property type="match status" value="1"/>
</dbReference>
<sequence length="217" mass="24811">MELDTIGQRIRARRKELKLTQKDVAKAIKGVSHVAISQWESDTTKPNAENIFDLAIALECELTWLLKGEGNVSKATPATQGTKVPIISYVQAGMWTDICDRFNSTGYEYLMTDLEISEYGFALEITGDSMEPDFKESDYIIVDPEEKPATGEFVVAINGDYEATFKKYRETGEVDELGRVHFELIPLNPDYPKMYSNKQEIRIIGTMIEHRIYRRKR</sequence>
<keyword evidence="2" id="KW-0238">DNA-binding</keyword>
<dbReference type="CDD" id="cd06529">
    <property type="entry name" value="S24_LexA-like"/>
    <property type="match status" value="1"/>
</dbReference>
<evidence type="ECO:0000256" key="1">
    <source>
        <dbReference type="ARBA" id="ARBA00023015"/>
    </source>
</evidence>
<dbReference type="Gene3D" id="1.10.260.40">
    <property type="entry name" value="lambda repressor-like DNA-binding domains"/>
    <property type="match status" value="1"/>
</dbReference>
<dbReference type="InterPro" id="IPR010982">
    <property type="entry name" value="Lambda_DNA-bd_dom_sf"/>
</dbReference>
<evidence type="ECO:0000259" key="4">
    <source>
        <dbReference type="PROSITE" id="PS50943"/>
    </source>
</evidence>
<evidence type="ECO:0000256" key="3">
    <source>
        <dbReference type="ARBA" id="ARBA00023163"/>
    </source>
</evidence>
<dbReference type="Pfam" id="PF00717">
    <property type="entry name" value="Peptidase_S24"/>
    <property type="match status" value="1"/>
</dbReference>
<protein>
    <submittedName>
        <fullName evidence="5">Helix-turn-helix domain-containing protein</fullName>
    </submittedName>
</protein>
<organism evidence="5 6">
    <name type="scientific">Muribacter muris</name>
    <dbReference type="NCBI Taxonomy" id="67855"/>
    <lineage>
        <taxon>Bacteria</taxon>
        <taxon>Pseudomonadati</taxon>
        <taxon>Pseudomonadota</taxon>
        <taxon>Gammaproteobacteria</taxon>
        <taxon>Pasteurellales</taxon>
        <taxon>Pasteurellaceae</taxon>
        <taxon>Muribacter</taxon>
    </lineage>
</organism>
<dbReference type="SUPFAM" id="SSF47413">
    <property type="entry name" value="lambda repressor-like DNA-binding domains"/>
    <property type="match status" value="1"/>
</dbReference>
<keyword evidence="3" id="KW-0804">Transcription</keyword>
<name>A0A4Y9JVN1_9PAST</name>
<dbReference type="PROSITE" id="PS50943">
    <property type="entry name" value="HTH_CROC1"/>
    <property type="match status" value="1"/>
</dbReference>
<accession>A0A4Y9JVN1</accession>
<dbReference type="SMART" id="SM00530">
    <property type="entry name" value="HTH_XRE"/>
    <property type="match status" value="1"/>
</dbReference>
<dbReference type="EMBL" id="SPPA01000023">
    <property type="protein sequence ID" value="TFV08565.1"/>
    <property type="molecule type" value="Genomic_DNA"/>
</dbReference>
<reference evidence="5 6" key="1">
    <citation type="submission" date="2019-03" db="EMBL/GenBank/DDBJ databases">
        <title>Diversity of the mouse oral microbiome.</title>
        <authorList>
            <person name="Joseph S."/>
            <person name="Aduse-Opoku J."/>
            <person name="Curtis M."/>
            <person name="Wade W."/>
            <person name="Hashim A."/>
        </authorList>
    </citation>
    <scope>NUCLEOTIDE SEQUENCE [LARGE SCALE GENOMIC DNA]</scope>
    <source>
        <strain evidence="5 6">WT12</strain>
    </source>
</reference>
<dbReference type="InterPro" id="IPR001387">
    <property type="entry name" value="Cro/C1-type_HTH"/>
</dbReference>
<dbReference type="Pfam" id="PF01381">
    <property type="entry name" value="HTH_3"/>
    <property type="match status" value="1"/>
</dbReference>
<proteinExistence type="predicted"/>